<evidence type="ECO:0000256" key="2">
    <source>
        <dbReference type="ARBA" id="ARBA00022801"/>
    </source>
</evidence>
<keyword evidence="2" id="KW-0378">Hydrolase</keyword>
<dbReference type="NCBIfam" id="TIGR00369">
    <property type="entry name" value="unchar_dom_1"/>
    <property type="match status" value="1"/>
</dbReference>
<reference evidence="5" key="3">
    <citation type="submission" date="2016-08" db="EMBL/GenBank/DDBJ databases">
        <title>Sequencing, Assembly and Comparative Genomics of S. aureofaciens ATCC 10762.</title>
        <authorList>
            <person name="Gradnigo J.S."/>
            <person name="Johnson N."/>
            <person name="Somerville G.A."/>
        </authorList>
    </citation>
    <scope>NUCLEOTIDE SEQUENCE [LARGE SCALE GENOMIC DNA]</scope>
    <source>
        <strain evidence="5">ATCC 10762</strain>
    </source>
</reference>
<accession>A0A1E7N0A8</accession>
<name>A0A1E7N0A8_KITAU</name>
<dbReference type="EMBL" id="JPRF03000054">
    <property type="protein sequence ID" value="OEV34130.1"/>
    <property type="molecule type" value="Genomic_DNA"/>
</dbReference>
<dbReference type="SUPFAM" id="SSF54637">
    <property type="entry name" value="Thioesterase/thiol ester dehydrase-isomerase"/>
    <property type="match status" value="1"/>
</dbReference>
<protein>
    <submittedName>
        <fullName evidence="4">Aromatic compound degradation protein PaaI</fullName>
    </submittedName>
    <submittedName>
        <fullName evidence="5">Esterase</fullName>
    </submittedName>
</protein>
<dbReference type="Gene3D" id="3.10.129.10">
    <property type="entry name" value="Hotdog Thioesterase"/>
    <property type="match status" value="1"/>
</dbReference>
<dbReference type="Proteomes" id="UP000037395">
    <property type="component" value="Unassembled WGS sequence"/>
</dbReference>
<reference evidence="4" key="5">
    <citation type="submission" date="2020-09" db="EMBL/GenBank/DDBJ databases">
        <authorList>
            <person name="Sun Q."/>
            <person name="Ohkuma M."/>
        </authorList>
    </citation>
    <scope>NUCLEOTIDE SEQUENCE</scope>
    <source>
        <strain evidence="4">JCM 4434</strain>
    </source>
</reference>
<dbReference type="GO" id="GO:0005829">
    <property type="term" value="C:cytosol"/>
    <property type="evidence" value="ECO:0007669"/>
    <property type="project" value="TreeGrafter"/>
</dbReference>
<dbReference type="GO" id="GO:0061522">
    <property type="term" value="F:1,4-dihydroxy-2-naphthoyl-CoA thioesterase activity"/>
    <property type="evidence" value="ECO:0007669"/>
    <property type="project" value="TreeGrafter"/>
</dbReference>
<dbReference type="KEGG" id="kau:B6264_02770"/>
<evidence type="ECO:0000313" key="5">
    <source>
        <dbReference type="EMBL" id="OEV34130.1"/>
    </source>
</evidence>
<dbReference type="CDD" id="cd03443">
    <property type="entry name" value="PaaI_thioesterase"/>
    <property type="match status" value="1"/>
</dbReference>
<evidence type="ECO:0000313" key="6">
    <source>
        <dbReference type="Proteomes" id="UP000037395"/>
    </source>
</evidence>
<dbReference type="InterPro" id="IPR006683">
    <property type="entry name" value="Thioestr_dom"/>
</dbReference>
<accession>A0A8H9LZA2</accession>
<dbReference type="PANTHER" id="PTHR43240:SF5">
    <property type="entry name" value="1,4-DIHYDROXY-2-NAPHTHOYL-COA THIOESTERASE 1"/>
    <property type="match status" value="1"/>
</dbReference>
<comment type="caution">
    <text evidence="5">The sequence shown here is derived from an EMBL/GenBank/DDBJ whole genome shotgun (WGS) entry which is preliminary data.</text>
</comment>
<evidence type="ECO:0000313" key="4">
    <source>
        <dbReference type="EMBL" id="GGV06601.1"/>
    </source>
</evidence>
<organism evidence="5 6">
    <name type="scientific">Kitasatospora aureofaciens</name>
    <name type="common">Streptomyces aureofaciens</name>
    <dbReference type="NCBI Taxonomy" id="1894"/>
    <lineage>
        <taxon>Bacteria</taxon>
        <taxon>Bacillati</taxon>
        <taxon>Actinomycetota</taxon>
        <taxon>Actinomycetes</taxon>
        <taxon>Kitasatosporales</taxon>
        <taxon>Streptomycetaceae</taxon>
        <taxon>Kitasatospora</taxon>
    </lineage>
</organism>
<evidence type="ECO:0000259" key="3">
    <source>
        <dbReference type="Pfam" id="PF03061"/>
    </source>
</evidence>
<sequence>MSRMTLGPVPVDTDYELEQLTQRMGIEIQTCEPGRVTGTMPVTGNRQPIGILHGGANAVLAETLGSLAALVHAGPGGSAVGVDLSCTHHRWVSSGTLTGECRPLYERQSVASYQIAITDDSGQRTCTALLTCVIRRGTARRRTGHSQDATRRTENR</sequence>
<reference evidence="6" key="4">
    <citation type="submission" date="2016-08" db="EMBL/GenBank/DDBJ databases">
        <title>Sequencing, assembly and comparative genomics of S. aureofaciens ATCC 10762.</title>
        <authorList>
            <person name="Gradnigo J.S."/>
            <person name="Johnson N."/>
            <person name="Somerville G.A."/>
        </authorList>
    </citation>
    <scope>NUCLEOTIDE SEQUENCE [LARGE SCALE GENOMIC DNA]</scope>
    <source>
        <strain evidence="6">ATCC 10762 / DSM 40127 / CCM 3239 / JCM 4008 / LMG 5968 / NBRC 12843 / NCIMB 8234 / A-377</strain>
    </source>
</reference>
<evidence type="ECO:0000256" key="1">
    <source>
        <dbReference type="ARBA" id="ARBA00008324"/>
    </source>
</evidence>
<dbReference type="InterPro" id="IPR029069">
    <property type="entry name" value="HotDog_dom_sf"/>
</dbReference>
<dbReference type="OrthoDB" id="9798208at2"/>
<reference evidence="5 6" key="2">
    <citation type="submission" date="2014-07" db="EMBL/GenBank/DDBJ databases">
        <authorList>
            <person name="Zhang J.E."/>
            <person name="Yang H."/>
            <person name="Guo J."/>
            <person name="Deng Z."/>
            <person name="Luo H."/>
            <person name="Luo M."/>
            <person name="Zhao B."/>
        </authorList>
    </citation>
    <scope>NUCLEOTIDE SEQUENCE [LARGE SCALE GENOMIC DNA]</scope>
    <source>
        <strain evidence="5">ATCC 10762</strain>
        <strain evidence="6">ATCC 10762 / DSM 40127 / CCM 3239 / JCM 4008 / LMG 5968 / NBRC 12843 / NCIMB 8234 / A-377</strain>
    </source>
</reference>
<dbReference type="Proteomes" id="UP000610124">
    <property type="component" value="Unassembled WGS sequence"/>
</dbReference>
<dbReference type="RefSeq" id="WP_030557289.1">
    <property type="nucleotide sequence ID" value="NZ_BMUB01000040.1"/>
</dbReference>
<dbReference type="PANTHER" id="PTHR43240">
    <property type="entry name" value="1,4-DIHYDROXY-2-NAPHTHOYL-COA THIOESTERASE 1"/>
    <property type="match status" value="1"/>
</dbReference>
<dbReference type="AlphaFoldDB" id="A0A1E7N0A8"/>
<gene>
    <name evidence="4" type="ORF">GCM10010502_72030</name>
    <name evidence="5" type="ORF">HS99_0011915</name>
</gene>
<proteinExistence type="inferred from homology"/>
<feature type="domain" description="Thioesterase" evidence="3">
    <location>
        <begin position="50"/>
        <end position="125"/>
    </location>
</feature>
<reference evidence="4" key="1">
    <citation type="journal article" date="2014" name="Int. J. Syst. Evol. Microbiol.">
        <title>Complete genome sequence of Corynebacterium casei LMG S-19264T (=DSM 44701T), isolated from a smear-ripened cheese.</title>
        <authorList>
            <consortium name="US DOE Joint Genome Institute (JGI-PGF)"/>
            <person name="Walter F."/>
            <person name="Albersmeier A."/>
            <person name="Kalinowski J."/>
            <person name="Ruckert C."/>
        </authorList>
    </citation>
    <scope>NUCLEOTIDE SEQUENCE</scope>
    <source>
        <strain evidence="4">JCM 4434</strain>
    </source>
</reference>
<dbReference type="Pfam" id="PF03061">
    <property type="entry name" value="4HBT"/>
    <property type="match status" value="1"/>
</dbReference>
<dbReference type="EMBL" id="BMUB01000040">
    <property type="protein sequence ID" value="GGV06601.1"/>
    <property type="molecule type" value="Genomic_DNA"/>
</dbReference>
<comment type="similarity">
    <text evidence="1">Belongs to the thioesterase PaaI family.</text>
</comment>
<dbReference type="InterPro" id="IPR003736">
    <property type="entry name" value="PAAI_dom"/>
</dbReference>
<dbReference type="GeneID" id="97490064"/>
<keyword evidence="6" id="KW-1185">Reference proteome</keyword>